<gene>
    <name evidence="4" type="ORF">NA56DRAFT_712884</name>
</gene>
<dbReference type="PANTHER" id="PTHR31323:SF14">
    <property type="entry name" value="MECHANOSENSITIVE ION CHANNEL PROTEIN MSY2"/>
    <property type="match status" value="1"/>
</dbReference>
<dbReference type="GO" id="GO:0006874">
    <property type="term" value="P:intracellular calcium ion homeostasis"/>
    <property type="evidence" value="ECO:0007669"/>
    <property type="project" value="TreeGrafter"/>
</dbReference>
<evidence type="ECO:0000256" key="2">
    <source>
        <dbReference type="SAM" id="Phobius"/>
    </source>
</evidence>
<sequence length="985" mass="107938">MSLRSPRTPTDFSRRGFQPLQESNTDSSNMASHSYDNEPGIPLTKFPTQGSSTGARRQGEGAISSFETQPTIADDDEKKGFFARGPAGRRKIKKINSKPRRIGTDGEEIEVNGLGRLYNKVVAFSVITRYFVYVLPVAILIAAPIVIYAVLNPKALLGTTGIRVYIFFTWIEIIWLSIWVSKLVSKAIPYVFMFLCGVVSSGTRKYALVLKAVEIPLSLVGWSVTCLVTFTALMQSEINTGRGTASKHWVSVVRNLLVPAFIATLLLLGEKMIVQFISINYHRRSFDGRIKESKRNVHLIGLLYEASRTLFPMYCDEFVEEDYVINDSIEAMLAKTTGRVVGHKRSGSATPLRIIGEVGRIGDKVTSIFGNIASEITGKQVFNPTSAHSIVVEALEKTRSSEALAKRLWMSFVVEGKEALYQEDIEEVLGPSRKEEAQASFDALDNDGNGDVSLEEMIMKVVEIGRDRKAIAASMRDVGQAIGVLDQVLIAVLFVIVIFIFVAFQDTNFVTTLATAGTTLLSLSFVFAATTQEFLGSCIFLFVKHPYDVGDRVDIVGPCQEYLVVEQISLLFTVFKRIDNMKMVQVPNIILNNLWIENITRSKAMKEQLDMFISFDTSLEDIELLRSEMEAFVRHPDNSRDFQSDIILEATGIGNMDKLQLKVEIRHKSNWHNETVRAARRSKFMCALVLALRKVPIYGPGGGGEPLGGPTNPSYSVSVPDEMAAEARDKAAQAKEAKRLVPSSSSSKNSGKSSGAEILGNKEEETAAENLNRRRPLDSVGDTAWTARDDVTLGSREESLDRQRSNDIDTLKKTLLKRESTRGRRRPGESVPALPSPRTGNPGMSLTSPSPNRERADSRTNFLGAYNTSNSGVRIDEEAELGIHPTSSTQSNLLGNPYTGYGYAAQQELGQGGQVGGQGFVGQGQQQAAYSMFPQVVQQQRMNPLGNQPIPGSAQAGAGRRGGESNASTTGGVRKVSSSGSGSQQ</sequence>
<dbReference type="Pfam" id="PF25886">
    <property type="entry name" value="Msy1"/>
    <property type="match status" value="1"/>
</dbReference>
<dbReference type="GO" id="GO:0005262">
    <property type="term" value="F:calcium channel activity"/>
    <property type="evidence" value="ECO:0007669"/>
    <property type="project" value="TreeGrafter"/>
</dbReference>
<feature type="transmembrane region" description="Helical" evidence="2">
    <location>
        <begin position="256"/>
        <end position="281"/>
    </location>
</feature>
<feature type="compositionally biased region" description="Polar residues" evidence="1">
    <location>
        <begin position="20"/>
        <end position="34"/>
    </location>
</feature>
<dbReference type="PROSITE" id="PS50222">
    <property type="entry name" value="EF_HAND_2"/>
    <property type="match status" value="1"/>
</dbReference>
<feature type="compositionally biased region" description="Basic and acidic residues" evidence="1">
    <location>
        <begin position="796"/>
        <end position="828"/>
    </location>
</feature>
<feature type="region of interest" description="Disordered" evidence="1">
    <location>
        <begin position="1"/>
        <end position="63"/>
    </location>
</feature>
<feature type="domain" description="EF-hand" evidence="3">
    <location>
        <begin position="432"/>
        <end position="467"/>
    </location>
</feature>
<reference evidence="4 5" key="1">
    <citation type="submission" date="2016-05" db="EMBL/GenBank/DDBJ databases">
        <title>A degradative enzymes factory behind the ericoid mycorrhizal symbiosis.</title>
        <authorList>
            <consortium name="DOE Joint Genome Institute"/>
            <person name="Martino E."/>
            <person name="Morin E."/>
            <person name="Grelet G."/>
            <person name="Kuo A."/>
            <person name="Kohler A."/>
            <person name="Daghino S."/>
            <person name="Barry K."/>
            <person name="Choi C."/>
            <person name="Cichocki N."/>
            <person name="Clum A."/>
            <person name="Copeland A."/>
            <person name="Hainaut M."/>
            <person name="Haridas S."/>
            <person name="Labutti K."/>
            <person name="Lindquist E."/>
            <person name="Lipzen A."/>
            <person name="Khouja H.-R."/>
            <person name="Murat C."/>
            <person name="Ohm R."/>
            <person name="Olson A."/>
            <person name="Spatafora J."/>
            <person name="Veneault-Fourrey C."/>
            <person name="Henrissat B."/>
            <person name="Grigoriev I."/>
            <person name="Martin F."/>
            <person name="Perotto S."/>
        </authorList>
    </citation>
    <scope>NUCLEOTIDE SEQUENCE [LARGE SCALE GENOMIC DNA]</scope>
    <source>
        <strain evidence="4 5">UAMH 7357</strain>
    </source>
</reference>
<dbReference type="InterPro" id="IPR010920">
    <property type="entry name" value="LSM_dom_sf"/>
</dbReference>
<feature type="compositionally biased region" description="Basic and acidic residues" evidence="1">
    <location>
        <begin position="725"/>
        <end position="739"/>
    </location>
</feature>
<feature type="compositionally biased region" description="Polar residues" evidence="1">
    <location>
        <begin position="46"/>
        <end position="55"/>
    </location>
</feature>
<feature type="compositionally biased region" description="Low complexity" evidence="1">
    <location>
        <begin position="743"/>
        <end position="755"/>
    </location>
</feature>
<dbReference type="InterPro" id="IPR058650">
    <property type="entry name" value="Msy1/2-like"/>
</dbReference>
<feature type="compositionally biased region" description="Basic and acidic residues" evidence="1">
    <location>
        <begin position="760"/>
        <end position="775"/>
    </location>
</feature>
<feature type="transmembrane region" description="Helical" evidence="2">
    <location>
        <begin position="130"/>
        <end position="150"/>
    </location>
</feature>
<feature type="region of interest" description="Disordered" evidence="1">
    <location>
        <begin position="939"/>
        <end position="985"/>
    </location>
</feature>
<dbReference type="GO" id="GO:0016020">
    <property type="term" value="C:membrane"/>
    <property type="evidence" value="ECO:0007669"/>
    <property type="project" value="InterPro"/>
</dbReference>
<keyword evidence="2" id="KW-0472">Membrane</keyword>
<feature type="compositionally biased region" description="Polar residues" evidence="1">
    <location>
        <begin position="838"/>
        <end position="851"/>
    </location>
</feature>
<feature type="region of interest" description="Disordered" evidence="1">
    <location>
        <begin position="724"/>
        <end position="775"/>
    </location>
</feature>
<feature type="compositionally biased region" description="Low complexity" evidence="1">
    <location>
        <begin position="968"/>
        <end position="985"/>
    </location>
</feature>
<accession>A0A2J6PEZ4</accession>
<dbReference type="PANTHER" id="PTHR31323">
    <property type="entry name" value="MECHANOSENSITIVE ION CHANNEL PROTEIN MSY2"/>
    <property type="match status" value="1"/>
</dbReference>
<keyword evidence="5" id="KW-1185">Reference proteome</keyword>
<dbReference type="PROSITE" id="PS00018">
    <property type="entry name" value="EF_HAND_1"/>
    <property type="match status" value="1"/>
</dbReference>
<evidence type="ECO:0000313" key="4">
    <source>
        <dbReference type="EMBL" id="PMD12621.1"/>
    </source>
</evidence>
<feature type="transmembrane region" description="Helical" evidence="2">
    <location>
        <begin position="484"/>
        <end position="504"/>
    </location>
</feature>
<dbReference type="OrthoDB" id="544685at2759"/>
<dbReference type="GO" id="GO:0005509">
    <property type="term" value="F:calcium ion binding"/>
    <property type="evidence" value="ECO:0007669"/>
    <property type="project" value="InterPro"/>
</dbReference>
<evidence type="ECO:0000259" key="3">
    <source>
        <dbReference type="PROSITE" id="PS50222"/>
    </source>
</evidence>
<dbReference type="Proteomes" id="UP000235672">
    <property type="component" value="Unassembled WGS sequence"/>
</dbReference>
<dbReference type="AlphaFoldDB" id="A0A2J6PEZ4"/>
<feature type="region of interest" description="Disordered" evidence="1">
    <location>
        <begin position="796"/>
        <end position="857"/>
    </location>
</feature>
<proteinExistence type="predicted"/>
<feature type="compositionally biased region" description="Polar residues" evidence="1">
    <location>
        <begin position="1"/>
        <end position="11"/>
    </location>
</feature>
<evidence type="ECO:0000256" key="1">
    <source>
        <dbReference type="SAM" id="MobiDB-lite"/>
    </source>
</evidence>
<keyword evidence="2" id="KW-1133">Transmembrane helix</keyword>
<dbReference type="InterPro" id="IPR002048">
    <property type="entry name" value="EF_hand_dom"/>
</dbReference>
<evidence type="ECO:0000313" key="5">
    <source>
        <dbReference type="Proteomes" id="UP000235672"/>
    </source>
</evidence>
<dbReference type="InterPro" id="IPR006685">
    <property type="entry name" value="MscS_channel_2nd"/>
</dbReference>
<dbReference type="Pfam" id="PF00924">
    <property type="entry name" value="MS_channel_2nd"/>
    <property type="match status" value="1"/>
</dbReference>
<feature type="transmembrane region" description="Helical" evidence="2">
    <location>
        <begin position="162"/>
        <end position="181"/>
    </location>
</feature>
<name>A0A2J6PEZ4_9HELO</name>
<feature type="transmembrane region" description="Helical" evidence="2">
    <location>
        <begin position="187"/>
        <end position="203"/>
    </location>
</feature>
<organism evidence="4 5">
    <name type="scientific">Hyaloscypha hepaticicola</name>
    <dbReference type="NCBI Taxonomy" id="2082293"/>
    <lineage>
        <taxon>Eukaryota</taxon>
        <taxon>Fungi</taxon>
        <taxon>Dikarya</taxon>
        <taxon>Ascomycota</taxon>
        <taxon>Pezizomycotina</taxon>
        <taxon>Leotiomycetes</taxon>
        <taxon>Helotiales</taxon>
        <taxon>Hyaloscyphaceae</taxon>
        <taxon>Hyaloscypha</taxon>
    </lineage>
</organism>
<protein>
    <recommendedName>
        <fullName evidence="3">EF-hand domain-containing protein</fullName>
    </recommendedName>
</protein>
<dbReference type="EMBL" id="KZ613545">
    <property type="protein sequence ID" value="PMD12621.1"/>
    <property type="molecule type" value="Genomic_DNA"/>
</dbReference>
<dbReference type="SUPFAM" id="SSF50182">
    <property type="entry name" value="Sm-like ribonucleoproteins"/>
    <property type="match status" value="1"/>
</dbReference>
<keyword evidence="2" id="KW-0812">Transmembrane</keyword>
<feature type="transmembrane region" description="Helical" evidence="2">
    <location>
        <begin position="215"/>
        <end position="236"/>
    </location>
</feature>
<dbReference type="InterPro" id="IPR018247">
    <property type="entry name" value="EF_Hand_1_Ca_BS"/>
</dbReference>